<evidence type="ECO:0000259" key="2">
    <source>
        <dbReference type="PROSITE" id="PS51084"/>
    </source>
</evidence>
<dbReference type="InterPro" id="IPR036265">
    <property type="entry name" value="HIT-like_sf"/>
</dbReference>
<protein>
    <submittedName>
        <fullName evidence="3">HIT domain-containing protein</fullName>
    </submittedName>
</protein>
<dbReference type="EMBL" id="JAGXFD010000001">
    <property type="protein sequence ID" value="MBZ9567250.1"/>
    <property type="molecule type" value="Genomic_DNA"/>
</dbReference>
<dbReference type="Gene3D" id="3.30.428.10">
    <property type="entry name" value="HIT-like"/>
    <property type="match status" value="1"/>
</dbReference>
<dbReference type="RefSeq" id="WP_224420543.1">
    <property type="nucleotide sequence ID" value="NZ_JAGXFD010000001.1"/>
</dbReference>
<dbReference type="SUPFAM" id="SSF54197">
    <property type="entry name" value="HIT-like"/>
    <property type="match status" value="1"/>
</dbReference>
<dbReference type="InterPro" id="IPR026026">
    <property type="entry name" value="HIT_Hint"/>
</dbReference>
<feature type="domain" description="HIT" evidence="2">
    <location>
        <begin position="36"/>
        <end position="105"/>
    </location>
</feature>
<evidence type="ECO:0000313" key="4">
    <source>
        <dbReference type="Proteomes" id="UP001319883"/>
    </source>
</evidence>
<dbReference type="Pfam" id="PF01230">
    <property type="entry name" value="HIT"/>
    <property type="match status" value="1"/>
</dbReference>
<accession>A0ABS7WXB0</accession>
<comment type="caution">
    <text evidence="1">Lacks conserved residue(s) required for the propagation of feature annotation.</text>
</comment>
<gene>
    <name evidence="3" type="ORF">KGQ91_06080</name>
</gene>
<evidence type="ECO:0000313" key="3">
    <source>
        <dbReference type="EMBL" id="MBZ9567250.1"/>
    </source>
</evidence>
<evidence type="ECO:0000256" key="1">
    <source>
        <dbReference type="PROSITE-ProRule" id="PRU00464"/>
    </source>
</evidence>
<keyword evidence="4" id="KW-1185">Reference proteome</keyword>
<proteinExistence type="predicted"/>
<organism evidence="3 4">
    <name type="scientific">Modicisalibacter tunisiensis</name>
    <dbReference type="NCBI Taxonomy" id="390637"/>
    <lineage>
        <taxon>Bacteria</taxon>
        <taxon>Pseudomonadati</taxon>
        <taxon>Pseudomonadota</taxon>
        <taxon>Gammaproteobacteria</taxon>
        <taxon>Oceanospirillales</taxon>
        <taxon>Halomonadaceae</taxon>
        <taxon>Modicisalibacter</taxon>
    </lineage>
</organism>
<dbReference type="Proteomes" id="UP001319883">
    <property type="component" value="Unassembled WGS sequence"/>
</dbReference>
<name>A0ABS7WXB0_9GAMM</name>
<sequence>MTDFTLDERLATDTHWLLDLPLCQVRLMNDARFAWLILVPRREAIVEVSDLSESEQARLWHEATRLGEALKAELGGAKLNLATLGNQVPQLHFHVIVRRRDDAAWPGPVWGVGTPEPWPARTVEAWRTRIDRLAAPLMAG</sequence>
<dbReference type="InterPro" id="IPR011146">
    <property type="entry name" value="HIT-like"/>
</dbReference>
<dbReference type="PROSITE" id="PS51084">
    <property type="entry name" value="HIT_2"/>
    <property type="match status" value="1"/>
</dbReference>
<reference evidence="3 4" key="1">
    <citation type="submission" date="2021-05" db="EMBL/GenBank/DDBJ databases">
        <title>Petroleum and Energy Research Collection (APPE): ex situ preservation of microbial diversity associated with the oil industry and exploitation of its biotechnological potential.</title>
        <authorList>
            <person name="Paixao C.T.M."/>
            <person name="Gomes M.B."/>
            <person name="Oliveira V.M."/>
        </authorList>
    </citation>
    <scope>NUCLEOTIDE SEQUENCE [LARGE SCALE GENOMIC DNA]</scope>
    <source>
        <strain evidence="3 4">LIT2</strain>
    </source>
</reference>
<dbReference type="PIRSF" id="PIRSF000714">
    <property type="entry name" value="HIT"/>
    <property type="match status" value="1"/>
</dbReference>
<comment type="caution">
    <text evidence="3">The sequence shown here is derived from an EMBL/GenBank/DDBJ whole genome shotgun (WGS) entry which is preliminary data.</text>
</comment>